<evidence type="ECO:0000259" key="2">
    <source>
        <dbReference type="Pfam" id="PF00582"/>
    </source>
</evidence>
<dbReference type="SUPFAM" id="SSF52402">
    <property type="entry name" value="Adenine nucleotide alpha hydrolases-like"/>
    <property type="match status" value="2"/>
</dbReference>
<dbReference type="RefSeq" id="WP_091323946.1">
    <property type="nucleotide sequence ID" value="NZ_FOSW01000005.1"/>
</dbReference>
<dbReference type="InterPro" id="IPR014729">
    <property type="entry name" value="Rossmann-like_a/b/a_fold"/>
</dbReference>
<sequence length="299" mass="30988">MTRSSPSRPVVVGVDGSDGARAATVFATDEARLRRTSLRLLHALSWPLKGLAAETSPDPDLRETLQAGVEVVLRATAADAADVLGADRVSWSVVDEDPVTALRTASADAQVLVVGSRGVGGILGLLGSTANGVVADAACPVVVLPDPTSVTATPRASVVVGVEGRPGDDAVLDFAFAEAAARGTDLVAVHAWQDVTLETAFQSLGPLVDWAGVQADEERVLAETLAGWRQKEPDVPVREVVLRERTARALVSVGLTAALLVVGHRHRKPLARLGSTTHGVLRRAGCPVAVVPITSDGAR</sequence>
<gene>
    <name evidence="3" type="ORF">SAMN04488085_105186</name>
</gene>
<feature type="domain" description="UspA" evidence="2">
    <location>
        <begin position="8"/>
        <end position="145"/>
    </location>
</feature>
<evidence type="ECO:0000313" key="4">
    <source>
        <dbReference type="Proteomes" id="UP000199152"/>
    </source>
</evidence>
<dbReference type="Proteomes" id="UP000199152">
    <property type="component" value="Unassembled WGS sequence"/>
</dbReference>
<dbReference type="STRING" id="504800.SAMN04488085_105186"/>
<evidence type="ECO:0000256" key="1">
    <source>
        <dbReference type="ARBA" id="ARBA00008791"/>
    </source>
</evidence>
<dbReference type="Pfam" id="PF00582">
    <property type="entry name" value="Usp"/>
    <property type="match status" value="2"/>
</dbReference>
<dbReference type="OrthoDB" id="3404132at2"/>
<reference evidence="4" key="1">
    <citation type="submission" date="2016-10" db="EMBL/GenBank/DDBJ databases">
        <authorList>
            <person name="Varghese N."/>
            <person name="Submissions S."/>
        </authorList>
    </citation>
    <scope>NUCLEOTIDE SEQUENCE [LARGE SCALE GENOMIC DNA]</scope>
    <source>
        <strain evidence="4">DSM 45317</strain>
    </source>
</reference>
<dbReference type="PANTHER" id="PTHR46268">
    <property type="entry name" value="STRESS RESPONSE PROTEIN NHAX"/>
    <property type="match status" value="1"/>
</dbReference>
<dbReference type="FunCoup" id="A0A1I4E1W0">
    <property type="interactions" value="2"/>
</dbReference>
<dbReference type="InterPro" id="IPR006015">
    <property type="entry name" value="Universal_stress_UspA"/>
</dbReference>
<keyword evidence="4" id="KW-1185">Reference proteome</keyword>
<feature type="domain" description="UspA" evidence="2">
    <location>
        <begin position="158"/>
        <end position="292"/>
    </location>
</feature>
<evidence type="ECO:0000313" key="3">
    <source>
        <dbReference type="EMBL" id="SFK99814.1"/>
    </source>
</evidence>
<dbReference type="AlphaFoldDB" id="A0A1I4E1W0"/>
<dbReference type="InParanoid" id="A0A1I4E1W0"/>
<dbReference type="EMBL" id="FOSW01000005">
    <property type="protein sequence ID" value="SFK99814.1"/>
    <property type="molecule type" value="Genomic_DNA"/>
</dbReference>
<comment type="similarity">
    <text evidence="1">Belongs to the universal stress protein A family.</text>
</comment>
<dbReference type="PANTHER" id="PTHR46268:SF6">
    <property type="entry name" value="UNIVERSAL STRESS PROTEIN UP12"/>
    <property type="match status" value="1"/>
</dbReference>
<protein>
    <submittedName>
        <fullName evidence="3">Nucleotide-binding universal stress protein, UspA family</fullName>
    </submittedName>
</protein>
<dbReference type="Gene3D" id="3.40.50.620">
    <property type="entry name" value="HUPs"/>
    <property type="match status" value="2"/>
</dbReference>
<accession>A0A1I4E1W0</accession>
<organism evidence="3 4">
    <name type="scientific">Geodermatophilus ruber</name>
    <dbReference type="NCBI Taxonomy" id="504800"/>
    <lineage>
        <taxon>Bacteria</taxon>
        <taxon>Bacillati</taxon>
        <taxon>Actinomycetota</taxon>
        <taxon>Actinomycetes</taxon>
        <taxon>Geodermatophilales</taxon>
        <taxon>Geodermatophilaceae</taxon>
        <taxon>Geodermatophilus</taxon>
    </lineage>
</organism>
<name>A0A1I4E1W0_9ACTN</name>
<dbReference type="PRINTS" id="PR01438">
    <property type="entry name" value="UNVRSLSTRESS"/>
</dbReference>
<dbReference type="InterPro" id="IPR006016">
    <property type="entry name" value="UspA"/>
</dbReference>
<proteinExistence type="inferred from homology"/>